<accession>A0A167GRW9</accession>
<dbReference type="STRING" id="1300342.I596_1302"/>
<dbReference type="AlphaFoldDB" id="A0A167GRW9"/>
<proteinExistence type="predicted"/>
<keyword evidence="3" id="KW-1185">Reference proteome</keyword>
<reference evidence="2 3" key="1">
    <citation type="submission" date="2016-04" db="EMBL/GenBank/DDBJ databases">
        <title>Complete genome sequence of Dokdonella koreensis DS-123T.</title>
        <authorList>
            <person name="Kim J.F."/>
            <person name="Lee H."/>
            <person name="Kwak M.-J."/>
        </authorList>
    </citation>
    <scope>NUCLEOTIDE SEQUENCE [LARGE SCALE GENOMIC DNA]</scope>
    <source>
        <strain evidence="2 3">DS-123</strain>
    </source>
</reference>
<feature type="region of interest" description="Disordered" evidence="1">
    <location>
        <begin position="1"/>
        <end position="35"/>
    </location>
</feature>
<dbReference type="Proteomes" id="UP000076830">
    <property type="component" value="Chromosome"/>
</dbReference>
<sequence>MGGHRLGGRLRRPRRGDGLRGRRQEQDRGSHQEALRHRAMVASEVRGATLPCARAVA</sequence>
<evidence type="ECO:0000256" key="1">
    <source>
        <dbReference type="SAM" id="MobiDB-lite"/>
    </source>
</evidence>
<protein>
    <submittedName>
        <fullName evidence="2">Uncharacterized protein</fullName>
    </submittedName>
</protein>
<feature type="compositionally biased region" description="Basic residues" evidence="1">
    <location>
        <begin position="1"/>
        <end position="14"/>
    </location>
</feature>
<dbReference type="EMBL" id="CP015249">
    <property type="protein sequence ID" value="ANB17332.1"/>
    <property type="molecule type" value="Genomic_DNA"/>
</dbReference>
<dbReference type="KEGG" id="dko:I596_1302"/>
<feature type="compositionally biased region" description="Basic and acidic residues" evidence="1">
    <location>
        <begin position="15"/>
        <end position="35"/>
    </location>
</feature>
<name>A0A167GRW9_9GAMM</name>
<evidence type="ECO:0000313" key="2">
    <source>
        <dbReference type="EMBL" id="ANB17332.1"/>
    </source>
</evidence>
<organism evidence="2 3">
    <name type="scientific">Dokdonella koreensis DS-123</name>
    <dbReference type="NCBI Taxonomy" id="1300342"/>
    <lineage>
        <taxon>Bacteria</taxon>
        <taxon>Pseudomonadati</taxon>
        <taxon>Pseudomonadota</taxon>
        <taxon>Gammaproteobacteria</taxon>
        <taxon>Lysobacterales</taxon>
        <taxon>Rhodanobacteraceae</taxon>
        <taxon>Dokdonella</taxon>
    </lineage>
</organism>
<gene>
    <name evidence="2" type="ORF">I596_1302</name>
</gene>
<evidence type="ECO:0000313" key="3">
    <source>
        <dbReference type="Proteomes" id="UP000076830"/>
    </source>
</evidence>